<sequence length="104" mass="11898">MEGFSGAHENGYDKASGQKHEHKPVTLEHRDEFEPGARSRFRRLKDVHKYLRARKGQKNNHQPHESQPESNHEQASGQKHEHTPILVCRVNTIFPTPPISSISS</sequence>
<dbReference type="Proteomes" id="UP001396334">
    <property type="component" value="Unassembled WGS sequence"/>
</dbReference>
<organism evidence="2 3">
    <name type="scientific">Hibiscus sabdariffa</name>
    <name type="common">roselle</name>
    <dbReference type="NCBI Taxonomy" id="183260"/>
    <lineage>
        <taxon>Eukaryota</taxon>
        <taxon>Viridiplantae</taxon>
        <taxon>Streptophyta</taxon>
        <taxon>Embryophyta</taxon>
        <taxon>Tracheophyta</taxon>
        <taxon>Spermatophyta</taxon>
        <taxon>Magnoliopsida</taxon>
        <taxon>eudicotyledons</taxon>
        <taxon>Gunneridae</taxon>
        <taxon>Pentapetalae</taxon>
        <taxon>rosids</taxon>
        <taxon>malvids</taxon>
        <taxon>Malvales</taxon>
        <taxon>Malvaceae</taxon>
        <taxon>Malvoideae</taxon>
        <taxon>Hibiscus</taxon>
    </lineage>
</organism>
<feature type="compositionally biased region" description="Basic and acidic residues" evidence="1">
    <location>
        <begin position="62"/>
        <end position="83"/>
    </location>
</feature>
<proteinExistence type="predicted"/>
<name>A0ABR2SQV9_9ROSI</name>
<keyword evidence="3" id="KW-1185">Reference proteome</keyword>
<evidence type="ECO:0000256" key="1">
    <source>
        <dbReference type="SAM" id="MobiDB-lite"/>
    </source>
</evidence>
<feature type="compositionally biased region" description="Basic and acidic residues" evidence="1">
    <location>
        <begin position="10"/>
        <end position="37"/>
    </location>
</feature>
<dbReference type="EMBL" id="JBBPBN010000012">
    <property type="protein sequence ID" value="KAK9027323.1"/>
    <property type="molecule type" value="Genomic_DNA"/>
</dbReference>
<protein>
    <submittedName>
        <fullName evidence="2">Uncharacterized protein</fullName>
    </submittedName>
</protein>
<feature type="compositionally biased region" description="Basic residues" evidence="1">
    <location>
        <begin position="39"/>
        <end position="58"/>
    </location>
</feature>
<evidence type="ECO:0000313" key="3">
    <source>
        <dbReference type="Proteomes" id="UP001396334"/>
    </source>
</evidence>
<gene>
    <name evidence="2" type="ORF">V6N11_067161</name>
</gene>
<reference evidence="2 3" key="1">
    <citation type="journal article" date="2024" name="G3 (Bethesda)">
        <title>Genome assembly of Hibiscus sabdariffa L. provides insights into metabolisms of medicinal natural products.</title>
        <authorList>
            <person name="Kim T."/>
        </authorList>
    </citation>
    <scope>NUCLEOTIDE SEQUENCE [LARGE SCALE GENOMIC DNA]</scope>
    <source>
        <strain evidence="2">TK-2024</strain>
        <tissue evidence="2">Old leaves</tissue>
    </source>
</reference>
<evidence type="ECO:0000313" key="2">
    <source>
        <dbReference type="EMBL" id="KAK9027323.1"/>
    </source>
</evidence>
<feature type="region of interest" description="Disordered" evidence="1">
    <location>
        <begin position="1"/>
        <end position="83"/>
    </location>
</feature>
<accession>A0ABR2SQV9</accession>
<comment type="caution">
    <text evidence="2">The sequence shown here is derived from an EMBL/GenBank/DDBJ whole genome shotgun (WGS) entry which is preliminary data.</text>
</comment>